<name>A0A3A6Q538_9EURY</name>
<dbReference type="GO" id="GO:0006813">
    <property type="term" value="P:potassium ion transport"/>
    <property type="evidence" value="ECO:0007669"/>
    <property type="project" value="InterPro"/>
</dbReference>
<dbReference type="InterPro" id="IPR036721">
    <property type="entry name" value="RCK_C_sf"/>
</dbReference>
<keyword evidence="3" id="KW-1185">Reference proteome</keyword>
<evidence type="ECO:0000313" key="3">
    <source>
        <dbReference type="Proteomes" id="UP000281564"/>
    </source>
</evidence>
<protein>
    <recommendedName>
        <fullName evidence="1">RCK C-terminal domain-containing protein</fullName>
    </recommendedName>
</protein>
<organism evidence="2 3">
    <name type="scientific">Halonotius pteroides</name>
    <dbReference type="NCBI Taxonomy" id="268735"/>
    <lineage>
        <taxon>Archaea</taxon>
        <taxon>Methanobacteriati</taxon>
        <taxon>Methanobacteriota</taxon>
        <taxon>Stenosarchaea group</taxon>
        <taxon>Halobacteria</taxon>
        <taxon>Halobacteriales</taxon>
        <taxon>Haloferacaceae</taxon>
        <taxon>Halonotius</taxon>
    </lineage>
</organism>
<accession>A0A3A6Q538</accession>
<dbReference type="Gene3D" id="3.30.70.1450">
    <property type="entry name" value="Regulator of K+ conductance, C-terminal domain"/>
    <property type="match status" value="1"/>
</dbReference>
<dbReference type="RefSeq" id="WP_120082982.1">
    <property type="nucleotide sequence ID" value="NZ_QMDW01000002.1"/>
</dbReference>
<evidence type="ECO:0000259" key="1">
    <source>
        <dbReference type="PROSITE" id="PS51202"/>
    </source>
</evidence>
<dbReference type="InterPro" id="IPR006037">
    <property type="entry name" value="RCK_C"/>
</dbReference>
<comment type="caution">
    <text evidence="2">The sequence shown here is derived from an EMBL/GenBank/DDBJ whole genome shotgun (WGS) entry which is preliminary data.</text>
</comment>
<dbReference type="PROSITE" id="PS51202">
    <property type="entry name" value="RCK_C"/>
    <property type="match status" value="1"/>
</dbReference>
<feature type="domain" description="RCK C-terminal" evidence="1">
    <location>
        <begin position="1"/>
        <end position="81"/>
    </location>
</feature>
<dbReference type="Pfam" id="PF02080">
    <property type="entry name" value="TrkA_C"/>
    <property type="match status" value="1"/>
</dbReference>
<gene>
    <name evidence="2" type="ORF">DP106_01955</name>
</gene>
<sequence>MNDLSGRHDIFGVKMTVEHIAGKSSRELTDEISGGCLIAEIGRGDDGRVPEADEAIEFGDRITFLGDSAGVKKAVGRFHPHD</sequence>
<dbReference type="GO" id="GO:0008324">
    <property type="term" value="F:monoatomic cation transmembrane transporter activity"/>
    <property type="evidence" value="ECO:0007669"/>
    <property type="project" value="InterPro"/>
</dbReference>
<evidence type="ECO:0000313" key="2">
    <source>
        <dbReference type="EMBL" id="RJX51481.1"/>
    </source>
</evidence>
<reference evidence="2 3" key="1">
    <citation type="submission" date="2018-06" db="EMBL/GenBank/DDBJ databases">
        <title>Halonotius sp. F13-13 a new haloarchaeeon isolated from a solar saltern from Isla Cristina, Huelva, Spain.</title>
        <authorList>
            <person name="Duran-Viseras A."/>
            <person name="Sanchez-Porro C."/>
            <person name="Ventosa A."/>
        </authorList>
    </citation>
    <scope>NUCLEOTIDE SEQUENCE [LARGE SCALE GENOMIC DNA]</scope>
    <source>
        <strain evidence="2 3">CECT 7525</strain>
    </source>
</reference>
<dbReference type="Proteomes" id="UP000281564">
    <property type="component" value="Unassembled WGS sequence"/>
</dbReference>
<dbReference type="SUPFAM" id="SSF116726">
    <property type="entry name" value="TrkA C-terminal domain-like"/>
    <property type="match status" value="1"/>
</dbReference>
<proteinExistence type="predicted"/>
<dbReference type="AlphaFoldDB" id="A0A3A6Q538"/>
<dbReference type="EMBL" id="QMDW01000002">
    <property type="protein sequence ID" value="RJX51481.1"/>
    <property type="molecule type" value="Genomic_DNA"/>
</dbReference>